<feature type="modified residue" description="4-aspartylphosphate" evidence="1">
    <location>
        <position position="55"/>
    </location>
</feature>
<dbReference type="PANTHER" id="PTHR37299:SF1">
    <property type="entry name" value="STAGE 0 SPORULATION PROTEIN A HOMOLOG"/>
    <property type="match status" value="1"/>
</dbReference>
<dbReference type="Pfam" id="PF04397">
    <property type="entry name" value="LytTR"/>
    <property type="match status" value="1"/>
</dbReference>
<dbReference type="Gene3D" id="2.40.50.1020">
    <property type="entry name" value="LytTr DNA-binding domain"/>
    <property type="match status" value="1"/>
</dbReference>
<dbReference type="InterPro" id="IPR011006">
    <property type="entry name" value="CheY-like_superfamily"/>
</dbReference>
<accession>A0A9X0HNC4</accession>
<keyword evidence="1" id="KW-0597">Phosphoprotein</keyword>
<dbReference type="PROSITE" id="PS50930">
    <property type="entry name" value="HTH_LYTTR"/>
    <property type="match status" value="1"/>
</dbReference>
<dbReference type="GO" id="GO:0000156">
    <property type="term" value="F:phosphorelay response regulator activity"/>
    <property type="evidence" value="ECO:0007669"/>
    <property type="project" value="InterPro"/>
</dbReference>
<gene>
    <name evidence="4" type="ORF">ASU33_20345</name>
</gene>
<evidence type="ECO:0000259" key="3">
    <source>
        <dbReference type="PROSITE" id="PS50930"/>
    </source>
</evidence>
<protein>
    <recommendedName>
        <fullName evidence="6">Two-component system response regulator</fullName>
    </recommendedName>
</protein>
<dbReference type="SMART" id="SM00850">
    <property type="entry name" value="LytTR"/>
    <property type="match status" value="1"/>
</dbReference>
<keyword evidence="5" id="KW-1185">Reference proteome</keyword>
<organism evidence="4 5">
    <name type="scientific">Solirubrum puertoriconensis</name>
    <dbReference type="NCBI Taxonomy" id="1751427"/>
    <lineage>
        <taxon>Bacteria</taxon>
        <taxon>Pseudomonadati</taxon>
        <taxon>Bacteroidota</taxon>
        <taxon>Cytophagia</taxon>
        <taxon>Cytophagales</taxon>
    </lineage>
</organism>
<dbReference type="PANTHER" id="PTHR37299">
    <property type="entry name" value="TRANSCRIPTIONAL REGULATOR-RELATED"/>
    <property type="match status" value="1"/>
</dbReference>
<dbReference type="InterPro" id="IPR007492">
    <property type="entry name" value="LytTR_DNA-bd_dom"/>
</dbReference>
<evidence type="ECO:0000313" key="5">
    <source>
        <dbReference type="Proteomes" id="UP000054223"/>
    </source>
</evidence>
<comment type="caution">
    <text evidence="4">The sequence shown here is derived from an EMBL/GenBank/DDBJ whole genome shotgun (WGS) entry which is preliminary data.</text>
</comment>
<dbReference type="RefSeq" id="WP_059068727.1">
    <property type="nucleotide sequence ID" value="NZ_LNAL01000005.1"/>
</dbReference>
<feature type="domain" description="HTH LytTR-type" evidence="3">
    <location>
        <begin position="136"/>
        <end position="233"/>
    </location>
</feature>
<dbReference type="InterPro" id="IPR001789">
    <property type="entry name" value="Sig_transdc_resp-reg_receiver"/>
</dbReference>
<evidence type="ECO:0000259" key="2">
    <source>
        <dbReference type="PROSITE" id="PS50110"/>
    </source>
</evidence>
<dbReference type="AlphaFoldDB" id="A0A9X0HNC4"/>
<name>A0A9X0HNC4_SOLP1</name>
<dbReference type="Proteomes" id="UP000054223">
    <property type="component" value="Unassembled WGS sequence"/>
</dbReference>
<dbReference type="GO" id="GO:0003677">
    <property type="term" value="F:DNA binding"/>
    <property type="evidence" value="ECO:0007669"/>
    <property type="project" value="InterPro"/>
</dbReference>
<dbReference type="Pfam" id="PF00072">
    <property type="entry name" value="Response_reg"/>
    <property type="match status" value="1"/>
</dbReference>
<dbReference type="SMART" id="SM00448">
    <property type="entry name" value="REC"/>
    <property type="match status" value="1"/>
</dbReference>
<feature type="domain" description="Response regulatory" evidence="2">
    <location>
        <begin position="4"/>
        <end position="115"/>
    </location>
</feature>
<dbReference type="SUPFAM" id="SSF52172">
    <property type="entry name" value="CheY-like"/>
    <property type="match status" value="1"/>
</dbReference>
<proteinExistence type="predicted"/>
<reference evidence="4 5" key="1">
    <citation type="submission" date="2015-11" db="EMBL/GenBank/DDBJ databases">
        <title>Solirubrum puertoriconensis gen. nov. an environmental bacteria isolated in Puerto Rico.</title>
        <authorList>
            <person name="Cuebas-Irizarry M.F."/>
            <person name="Montalvo-Rodriguez R."/>
        </authorList>
    </citation>
    <scope>NUCLEOTIDE SEQUENCE [LARGE SCALE GENOMIC DNA]</scope>
    <source>
        <strain evidence="4 5">MC1A</strain>
    </source>
</reference>
<dbReference type="Gene3D" id="3.40.50.2300">
    <property type="match status" value="1"/>
</dbReference>
<evidence type="ECO:0000313" key="4">
    <source>
        <dbReference type="EMBL" id="KUG09166.1"/>
    </source>
</evidence>
<evidence type="ECO:0000256" key="1">
    <source>
        <dbReference type="PROSITE-ProRule" id="PRU00169"/>
    </source>
</evidence>
<evidence type="ECO:0008006" key="6">
    <source>
        <dbReference type="Google" id="ProtNLM"/>
    </source>
</evidence>
<dbReference type="PROSITE" id="PS50110">
    <property type="entry name" value="RESPONSE_REGULATORY"/>
    <property type="match status" value="1"/>
</dbReference>
<dbReference type="EMBL" id="LNAL01000005">
    <property type="protein sequence ID" value="KUG09166.1"/>
    <property type="molecule type" value="Genomic_DNA"/>
</dbReference>
<sequence>MRINCLIVDDEPNAVHLLTAYVRQVPYLHLVACCYDAGEALDWLRREAVDLLLLDINLPGLSGMELARTLMPRQLVIFTTAYADYAVQSYETGAVDYLLKPITPGRFLQAVSKAADRLRPLPPAPAELPGPAGDYFFVKSGKQIVRVRFDAIRYVEGLKSYVMLVTDAEKIIVYKRMQEMEALLPACFKRVHLSYIVNLDAIRSIEENHVLLPPARLPISAKYRDAFLAAIRDRSL</sequence>
<dbReference type="InterPro" id="IPR046947">
    <property type="entry name" value="LytR-like"/>
</dbReference>
<dbReference type="OrthoDB" id="1646880at2"/>